<dbReference type="Gene3D" id="3.40.50.40">
    <property type="match status" value="1"/>
</dbReference>
<dbReference type="PANTHER" id="PTHR11707">
    <property type="entry name" value="L-ASPARAGINASE"/>
    <property type="match status" value="1"/>
</dbReference>
<dbReference type="PROSITE" id="PS00917">
    <property type="entry name" value="ASN_GLN_ASE_2"/>
    <property type="match status" value="1"/>
</dbReference>
<dbReference type="SUPFAM" id="SSF53774">
    <property type="entry name" value="Glutaminase/Asparaginase"/>
    <property type="match status" value="1"/>
</dbReference>
<dbReference type="PANTHER" id="PTHR11707:SF28">
    <property type="entry name" value="60 KDA LYSOPHOSPHOLIPASE"/>
    <property type="match status" value="1"/>
</dbReference>
<dbReference type="InterPro" id="IPR027474">
    <property type="entry name" value="L-asparaginase_N"/>
</dbReference>
<dbReference type="PROSITE" id="PS51732">
    <property type="entry name" value="ASN_GLN_ASE_3"/>
    <property type="match status" value="1"/>
</dbReference>
<dbReference type="EMBL" id="JAPZPY010000004">
    <property type="protein sequence ID" value="MCZ8379656.1"/>
    <property type="molecule type" value="Genomic_DNA"/>
</dbReference>
<gene>
    <name evidence="9" type="ORF">O6P37_12340</name>
</gene>
<name>A0ABT4PT42_9MYCO</name>
<dbReference type="Proteomes" id="UP001142153">
    <property type="component" value="Unassembled WGS sequence"/>
</dbReference>
<dbReference type="InterPro" id="IPR006034">
    <property type="entry name" value="Asparaginase/glutaminase-like"/>
</dbReference>
<dbReference type="Pfam" id="PF17763">
    <property type="entry name" value="Asparaginase_C"/>
    <property type="match status" value="1"/>
</dbReference>
<keyword evidence="3" id="KW-0378">Hydrolase</keyword>
<evidence type="ECO:0000259" key="8">
    <source>
        <dbReference type="Pfam" id="PF17763"/>
    </source>
</evidence>
<feature type="active site" evidence="5">
    <location>
        <position position="11"/>
    </location>
</feature>
<protein>
    <recommendedName>
        <fullName evidence="2">asparaginase</fullName>
        <ecNumber evidence="2">3.5.1.1</ecNumber>
    </recommendedName>
</protein>
<evidence type="ECO:0000313" key="10">
    <source>
        <dbReference type="Proteomes" id="UP001142153"/>
    </source>
</evidence>
<dbReference type="InterPro" id="IPR004550">
    <property type="entry name" value="AsnASE_II"/>
</dbReference>
<dbReference type="Gene3D" id="3.40.50.1170">
    <property type="entry name" value="L-asparaginase, N-terminal domain"/>
    <property type="match status" value="1"/>
</dbReference>
<evidence type="ECO:0000256" key="1">
    <source>
        <dbReference type="ARBA" id="ARBA00010518"/>
    </source>
</evidence>
<feature type="active site" evidence="6">
    <location>
        <position position="85"/>
    </location>
</feature>
<dbReference type="InterPro" id="IPR037152">
    <property type="entry name" value="L-asparaginase_N_sf"/>
</dbReference>
<organism evidence="9 10">
    <name type="scientific">Mycobacterium hippophais</name>
    <dbReference type="NCBI Taxonomy" id="3016340"/>
    <lineage>
        <taxon>Bacteria</taxon>
        <taxon>Bacillati</taxon>
        <taxon>Actinomycetota</taxon>
        <taxon>Actinomycetes</taxon>
        <taxon>Mycobacteriales</taxon>
        <taxon>Mycobacteriaceae</taxon>
        <taxon>Mycobacterium</taxon>
    </lineage>
</organism>
<evidence type="ECO:0000259" key="7">
    <source>
        <dbReference type="Pfam" id="PF00710"/>
    </source>
</evidence>
<accession>A0ABT4PT42</accession>
<dbReference type="RefSeq" id="WP_269894330.1">
    <property type="nucleotide sequence ID" value="NZ_JAPZPY010000004.1"/>
</dbReference>
<dbReference type="EC" id="3.5.1.1" evidence="2"/>
<comment type="similarity">
    <text evidence="1">Belongs to the asparaginase 1 family.</text>
</comment>
<dbReference type="CDD" id="cd08964">
    <property type="entry name" value="L-asparaginase_II"/>
    <property type="match status" value="1"/>
</dbReference>
<feature type="domain" description="L-asparaginase N-terminal" evidence="7">
    <location>
        <begin position="3"/>
        <end position="175"/>
    </location>
</feature>
<keyword evidence="10" id="KW-1185">Reference proteome</keyword>
<dbReference type="PRINTS" id="PR00139">
    <property type="entry name" value="ASNGLNASE"/>
</dbReference>
<comment type="caution">
    <text evidence="9">The sequence shown here is derived from an EMBL/GenBank/DDBJ whole genome shotgun (WGS) entry which is preliminary data.</text>
</comment>
<evidence type="ECO:0000256" key="5">
    <source>
        <dbReference type="PROSITE-ProRule" id="PRU10099"/>
    </source>
</evidence>
<dbReference type="InterPro" id="IPR027475">
    <property type="entry name" value="Asparaginase/glutaminase_AS2"/>
</dbReference>
<evidence type="ECO:0000256" key="4">
    <source>
        <dbReference type="ARBA" id="ARBA00049366"/>
    </source>
</evidence>
<evidence type="ECO:0000256" key="3">
    <source>
        <dbReference type="ARBA" id="ARBA00022801"/>
    </source>
</evidence>
<feature type="domain" description="Asparaginase/glutaminase C-terminal" evidence="8">
    <location>
        <begin position="201"/>
        <end position="304"/>
    </location>
</feature>
<dbReference type="PROSITE" id="PS00144">
    <property type="entry name" value="ASN_GLN_ASE_1"/>
    <property type="match status" value="1"/>
</dbReference>
<dbReference type="Pfam" id="PF00710">
    <property type="entry name" value="Asparaginase"/>
    <property type="match status" value="1"/>
</dbReference>
<evidence type="ECO:0000313" key="9">
    <source>
        <dbReference type="EMBL" id="MCZ8379656.1"/>
    </source>
</evidence>
<dbReference type="SMART" id="SM00870">
    <property type="entry name" value="Asparaginase"/>
    <property type="match status" value="1"/>
</dbReference>
<comment type="catalytic activity">
    <reaction evidence="4">
        <text>L-asparagine + H2O = L-aspartate + NH4(+)</text>
        <dbReference type="Rhea" id="RHEA:21016"/>
        <dbReference type="ChEBI" id="CHEBI:15377"/>
        <dbReference type="ChEBI" id="CHEBI:28938"/>
        <dbReference type="ChEBI" id="CHEBI:29991"/>
        <dbReference type="ChEBI" id="CHEBI:58048"/>
        <dbReference type="EC" id="3.5.1.1"/>
    </reaction>
</comment>
<dbReference type="PIRSF" id="PIRSF500176">
    <property type="entry name" value="L_ASNase"/>
    <property type="match status" value="1"/>
</dbReference>
<dbReference type="InterPro" id="IPR040919">
    <property type="entry name" value="Asparaginase_C"/>
</dbReference>
<dbReference type="InterPro" id="IPR027473">
    <property type="entry name" value="L-asparaginase_C"/>
</dbReference>
<dbReference type="InterPro" id="IPR036152">
    <property type="entry name" value="Asp/glu_Ase-like_sf"/>
</dbReference>
<dbReference type="InterPro" id="IPR020827">
    <property type="entry name" value="Asparaginase/glutaminase_AS1"/>
</dbReference>
<proteinExistence type="inferred from homology"/>
<reference evidence="9" key="1">
    <citation type="submission" date="2022-12" db="EMBL/GenBank/DDBJ databases">
        <authorList>
            <person name="Deng Y."/>
            <person name="Zhang Y.-Q."/>
        </authorList>
    </citation>
    <scope>NUCLEOTIDE SEQUENCE</scope>
    <source>
        <strain evidence="9">CPCC 205372</strain>
    </source>
</reference>
<dbReference type="SFLD" id="SFLDS00057">
    <property type="entry name" value="Glutaminase/Asparaginase"/>
    <property type="match status" value="1"/>
</dbReference>
<evidence type="ECO:0000256" key="2">
    <source>
        <dbReference type="ARBA" id="ARBA00012920"/>
    </source>
</evidence>
<evidence type="ECO:0000256" key="6">
    <source>
        <dbReference type="PROSITE-ProRule" id="PRU10100"/>
    </source>
</evidence>
<dbReference type="PIRSF" id="PIRSF001220">
    <property type="entry name" value="L-ASNase_gatD"/>
    <property type="match status" value="1"/>
</dbReference>
<sequence length="314" mass="31436">MSLVVITTGGTIATSVDDAGVRRPTRGGADLLTGLGAAAVDDVRWVDALSLDSSELTPPDWDTIRRAVGDAVDAGASGVVVTHGTDTMEETALWVEITYDGTVPVVLTGAQRSADAADADGPGNLRDALAVAAHPDARDAGVVLSFAGTVWQPLGLQKVATGDLRGFAGRAVGAVEDGAFVRTADKTRPYLGPVSAGAAPRVDIVAVYPGSDGVAMAACADAGAHAIVLEALGAGNAGRAVVDEVRRLCSSGLTVAVSTRVPGGRVSPGYGPGRALVDAGAVPVPRVRPSQARVLVMAALAAGAPVPDVLGRWG</sequence>